<dbReference type="PANTHER" id="PTHR12119:SF2">
    <property type="entry name" value="CYTOCHROME B-C1 COMPLEX SUBUNIT 8"/>
    <property type="match status" value="1"/>
</dbReference>
<keyword evidence="3 11" id="KW-0813">Transport</keyword>
<dbReference type="InterPro" id="IPR036642">
    <property type="entry name" value="Cyt_bc1_su8_sf"/>
</dbReference>
<evidence type="ECO:0000256" key="10">
    <source>
        <dbReference type="ARBA" id="ARBA00023136"/>
    </source>
</evidence>
<keyword evidence="9 11" id="KW-0496">Mitochondrion</keyword>
<evidence type="ECO:0000256" key="4">
    <source>
        <dbReference type="ARBA" id="ARBA00022660"/>
    </source>
</evidence>
<evidence type="ECO:0000256" key="1">
    <source>
        <dbReference type="ARBA" id="ARBA00004434"/>
    </source>
</evidence>
<comment type="similarity">
    <text evidence="2 11">Belongs to the UQCRQ/QCR8 family.</text>
</comment>
<keyword evidence="4 11" id="KW-0679">Respiratory chain</keyword>
<accession>A0A9P4VM09</accession>
<dbReference type="Gene3D" id="1.20.5.210">
    <property type="entry name" value="Cytochrome b-c1 complex subunit 8"/>
    <property type="match status" value="1"/>
</dbReference>
<proteinExistence type="inferred from homology"/>
<comment type="function">
    <text evidence="11">Component of the ubiquinol-cytochrome c oxidoreductase, a multisubunit transmembrane complex that is part of the mitochondrial electron transport chain which drives oxidative phosphorylation. The complex plays an important role in the uptake of multiple carbon sources present in different host niches.</text>
</comment>
<name>A0A9P4VM09_9PEZI</name>
<keyword evidence="8" id="KW-1133">Transmembrane helix</keyword>
<evidence type="ECO:0000256" key="8">
    <source>
        <dbReference type="ARBA" id="ARBA00022989"/>
    </source>
</evidence>
<evidence type="ECO:0000256" key="9">
    <source>
        <dbReference type="ARBA" id="ARBA00023128"/>
    </source>
</evidence>
<dbReference type="Proteomes" id="UP000799429">
    <property type="component" value="Unassembled WGS sequence"/>
</dbReference>
<dbReference type="GO" id="GO:0045275">
    <property type="term" value="C:respiratory chain complex III"/>
    <property type="evidence" value="ECO:0007669"/>
    <property type="project" value="UniProtKB-UniRule"/>
</dbReference>
<sequence length="98" mass="10556">MGGGGGGKVPGVYMGWWGNLGSPPQKGVTTYGLAQNRQRPLAGTLHAAFFNVGRRTAGQILYWAPPMVAAYAIMSWAIERNDYLNSKAGHQEFAEEAE</sequence>
<evidence type="ECO:0000256" key="6">
    <source>
        <dbReference type="ARBA" id="ARBA00022792"/>
    </source>
</evidence>
<dbReference type="AlphaFoldDB" id="A0A9P4VM09"/>
<dbReference type="GO" id="GO:0006122">
    <property type="term" value="P:mitochondrial electron transport, ubiquinol to cytochrome c"/>
    <property type="evidence" value="ECO:0007669"/>
    <property type="project" value="UniProtKB-UniRule"/>
</dbReference>
<organism evidence="12 13">
    <name type="scientific">Patellaria atrata CBS 101060</name>
    <dbReference type="NCBI Taxonomy" id="1346257"/>
    <lineage>
        <taxon>Eukaryota</taxon>
        <taxon>Fungi</taxon>
        <taxon>Dikarya</taxon>
        <taxon>Ascomycota</taxon>
        <taxon>Pezizomycotina</taxon>
        <taxon>Dothideomycetes</taxon>
        <taxon>Dothideomycetes incertae sedis</taxon>
        <taxon>Patellariales</taxon>
        <taxon>Patellariaceae</taxon>
        <taxon>Patellaria</taxon>
    </lineage>
</organism>
<gene>
    <name evidence="12" type="ORF">M501DRAFT_1004926</name>
</gene>
<dbReference type="SUPFAM" id="SSF81508">
    <property type="entry name" value="Ubiquinone-binding protein QP-C of cytochrome bc1 complex (Ubiquinol-cytochrome c reductase)"/>
    <property type="match status" value="1"/>
</dbReference>
<evidence type="ECO:0000256" key="11">
    <source>
        <dbReference type="RuleBase" id="RU368118"/>
    </source>
</evidence>
<dbReference type="GO" id="GO:0005743">
    <property type="term" value="C:mitochondrial inner membrane"/>
    <property type="evidence" value="ECO:0007669"/>
    <property type="project" value="UniProtKB-SubCell"/>
</dbReference>
<dbReference type="PANTHER" id="PTHR12119">
    <property type="entry name" value="UBIQUINOL-CYTOCHROME C REDUCTASE COMPLEX UBIQUINONE-BINDING PROTEIN QP-C"/>
    <property type="match status" value="1"/>
</dbReference>
<evidence type="ECO:0000256" key="2">
    <source>
        <dbReference type="ARBA" id="ARBA00007668"/>
    </source>
</evidence>
<comment type="subunit">
    <text evidence="11">Component of the ubiquinol-cytochrome c oxidoreductase (cytochrome b-c1 complex, complex III, CIII), a multisubunit enzyme composed of 3 respiratory subunits cytochrome b, cytochrome c1 and Rieske protein, 2 core protein subunits, and additional low-molecular weight protein subunits. The complex exists as an obligatory dimer and forms supercomplexes (SCs) in the inner mitochondrial membrane with cytochrome c oxidase (complex IV, CIV).</text>
</comment>
<evidence type="ECO:0000313" key="12">
    <source>
        <dbReference type="EMBL" id="KAF2838091.1"/>
    </source>
</evidence>
<dbReference type="Pfam" id="PF02939">
    <property type="entry name" value="UcrQ"/>
    <property type="match status" value="1"/>
</dbReference>
<evidence type="ECO:0000256" key="3">
    <source>
        <dbReference type="ARBA" id="ARBA00022448"/>
    </source>
</evidence>
<keyword evidence="7 11" id="KW-0249">Electron transport</keyword>
<reference evidence="12" key="1">
    <citation type="journal article" date="2020" name="Stud. Mycol.">
        <title>101 Dothideomycetes genomes: a test case for predicting lifestyles and emergence of pathogens.</title>
        <authorList>
            <person name="Haridas S."/>
            <person name="Albert R."/>
            <person name="Binder M."/>
            <person name="Bloem J."/>
            <person name="Labutti K."/>
            <person name="Salamov A."/>
            <person name="Andreopoulos B."/>
            <person name="Baker S."/>
            <person name="Barry K."/>
            <person name="Bills G."/>
            <person name="Bluhm B."/>
            <person name="Cannon C."/>
            <person name="Castanera R."/>
            <person name="Culley D."/>
            <person name="Daum C."/>
            <person name="Ezra D."/>
            <person name="Gonzalez J."/>
            <person name="Henrissat B."/>
            <person name="Kuo A."/>
            <person name="Liang C."/>
            <person name="Lipzen A."/>
            <person name="Lutzoni F."/>
            <person name="Magnuson J."/>
            <person name="Mondo S."/>
            <person name="Nolan M."/>
            <person name="Ohm R."/>
            <person name="Pangilinan J."/>
            <person name="Park H.-J."/>
            <person name="Ramirez L."/>
            <person name="Alfaro M."/>
            <person name="Sun H."/>
            <person name="Tritt A."/>
            <person name="Yoshinaga Y."/>
            <person name="Zwiers L.-H."/>
            <person name="Turgeon B."/>
            <person name="Goodwin S."/>
            <person name="Spatafora J."/>
            <person name="Crous P."/>
            <person name="Grigoriev I."/>
        </authorList>
    </citation>
    <scope>NUCLEOTIDE SEQUENCE</scope>
    <source>
        <strain evidence="12">CBS 101060</strain>
    </source>
</reference>
<dbReference type="OrthoDB" id="6683853at2759"/>
<keyword evidence="5" id="KW-0812">Transmembrane</keyword>
<dbReference type="EMBL" id="MU006097">
    <property type="protein sequence ID" value="KAF2838091.1"/>
    <property type="molecule type" value="Genomic_DNA"/>
</dbReference>
<dbReference type="InterPro" id="IPR004205">
    <property type="entry name" value="Cyt_bc1_su8"/>
</dbReference>
<keyword evidence="10" id="KW-0472">Membrane</keyword>
<evidence type="ECO:0000313" key="13">
    <source>
        <dbReference type="Proteomes" id="UP000799429"/>
    </source>
</evidence>
<comment type="subcellular location">
    <subcellularLocation>
        <location evidence="1 11">Mitochondrion inner membrane</location>
        <topology evidence="1 11">Single-pass membrane protein</topology>
    </subcellularLocation>
</comment>
<comment type="caution">
    <text evidence="12">The sequence shown here is derived from an EMBL/GenBank/DDBJ whole genome shotgun (WGS) entry which is preliminary data.</text>
</comment>
<dbReference type="FunFam" id="1.20.5.210:FF:000001">
    <property type="entry name" value="Cytochrome b-c1 complex subunit 8"/>
    <property type="match status" value="1"/>
</dbReference>
<keyword evidence="6 11" id="KW-0999">Mitochondrion inner membrane</keyword>
<evidence type="ECO:0000256" key="7">
    <source>
        <dbReference type="ARBA" id="ARBA00022982"/>
    </source>
</evidence>
<evidence type="ECO:0000256" key="5">
    <source>
        <dbReference type="ARBA" id="ARBA00022692"/>
    </source>
</evidence>
<keyword evidence="13" id="KW-1185">Reference proteome</keyword>
<protein>
    <recommendedName>
        <fullName evidence="11">Cytochrome b-c1 complex subunit 8</fullName>
    </recommendedName>
    <alternativeName>
        <fullName evidence="11">Complex III subunit 8</fullName>
    </alternativeName>
</protein>